<dbReference type="RefSeq" id="WP_378162499.1">
    <property type="nucleotide sequence ID" value="NZ_JBHSBU010000001.1"/>
</dbReference>
<gene>
    <name evidence="1" type="ORF">ACFOW7_07005</name>
</gene>
<dbReference type="PANTHER" id="PTHR35271">
    <property type="entry name" value="ABC TRANSPORTER, SUBSTRATE-BINDING LIPOPROTEIN-RELATED"/>
    <property type="match status" value="1"/>
</dbReference>
<evidence type="ECO:0000313" key="2">
    <source>
        <dbReference type="Proteomes" id="UP001595791"/>
    </source>
</evidence>
<keyword evidence="2" id="KW-1185">Reference proteome</keyword>
<dbReference type="Pfam" id="PF04392">
    <property type="entry name" value="ABC_sub_bind"/>
    <property type="match status" value="1"/>
</dbReference>
<dbReference type="Gene3D" id="3.40.50.2300">
    <property type="match status" value="2"/>
</dbReference>
<comment type="caution">
    <text evidence="1">The sequence shown here is derived from an EMBL/GenBank/DDBJ whole genome shotgun (WGS) entry which is preliminary data.</text>
</comment>
<organism evidence="1 2">
    <name type="scientific">Chitinimonas lacunae</name>
    <dbReference type="NCBI Taxonomy" id="1963018"/>
    <lineage>
        <taxon>Bacteria</taxon>
        <taxon>Pseudomonadati</taxon>
        <taxon>Pseudomonadota</taxon>
        <taxon>Betaproteobacteria</taxon>
        <taxon>Neisseriales</taxon>
        <taxon>Chitinibacteraceae</taxon>
        <taxon>Chitinimonas</taxon>
    </lineage>
</organism>
<dbReference type="CDD" id="cd06325">
    <property type="entry name" value="PBP1_ABC_unchar_transporter"/>
    <property type="match status" value="1"/>
</dbReference>
<protein>
    <submittedName>
        <fullName evidence="1">ABC transporter substrate-binding protein</fullName>
    </submittedName>
</protein>
<proteinExistence type="predicted"/>
<evidence type="ECO:0000313" key="1">
    <source>
        <dbReference type="EMBL" id="MFC4159103.1"/>
    </source>
</evidence>
<dbReference type="EMBL" id="JBHSBU010000001">
    <property type="protein sequence ID" value="MFC4159103.1"/>
    <property type="molecule type" value="Genomic_DNA"/>
</dbReference>
<dbReference type="Proteomes" id="UP001595791">
    <property type="component" value="Unassembled WGS sequence"/>
</dbReference>
<dbReference type="PANTHER" id="PTHR35271:SF1">
    <property type="entry name" value="ABC TRANSPORTER, SUBSTRATE-BINDING LIPOPROTEIN"/>
    <property type="match status" value="1"/>
</dbReference>
<accession>A0ABV8MLU0</accession>
<dbReference type="InterPro" id="IPR007487">
    <property type="entry name" value="ABC_transpt-TYRBP-like"/>
</dbReference>
<sequence>MAWPRRRFLLGLTAILATTATYPAGERPPWRIMLILYRGMTEAEKGFMEYFSRRGIAAEFIVRDAHEDRRRIAEFVREARTLRPDLIYTFGTTVTAEVAGTIDTVDPTRHITDIPLVFNIVADPVGARLVPRLTSSGRNLTGASHLVPMDAQLRALHSVRPARRLGVIYNPAEANSILTIAQLKAAVGRETTLLLAPMTLDADEKPVMSELAAVMNRLLVQQPDFLYLPSDSFVIANARRIIEPARAAGVPVFSAAETPIRQAGALLGLVSRYYNLGEFVGYKAEQILLGGKRPADIEIDRLNRFSYLVNMEAAKQLKVYPPVSAFKFAEVVKF</sequence>
<reference evidence="2" key="1">
    <citation type="journal article" date="2019" name="Int. J. Syst. Evol. Microbiol.">
        <title>The Global Catalogue of Microorganisms (GCM) 10K type strain sequencing project: providing services to taxonomists for standard genome sequencing and annotation.</title>
        <authorList>
            <consortium name="The Broad Institute Genomics Platform"/>
            <consortium name="The Broad Institute Genome Sequencing Center for Infectious Disease"/>
            <person name="Wu L."/>
            <person name="Ma J."/>
        </authorList>
    </citation>
    <scope>NUCLEOTIDE SEQUENCE [LARGE SCALE GENOMIC DNA]</scope>
    <source>
        <strain evidence="2">LMG 29894</strain>
    </source>
</reference>
<name>A0ABV8MLU0_9NEIS</name>